<dbReference type="EMBL" id="UHEQ01000004">
    <property type="protein sequence ID" value="SUN13791.1"/>
    <property type="molecule type" value="Genomic_DNA"/>
</dbReference>
<protein>
    <submittedName>
        <fullName evidence="1">Phage protein</fullName>
    </submittedName>
</protein>
<gene>
    <name evidence="1" type="ORF">NCTC8185_01057</name>
</gene>
<sequence>MRTFSDTPKTFTFHYTFRDFDTAQVACHAILGYMTGTYEQPVIDATYHNDDQGGHANQLVLKYAEDRKLSKVFKRICDSFKDYYNQPEDMTDEELDDMAQENELIKEVEMCNDNQLFTNEYIAKRTTQLEDIDKTILIRDIIAYELELLDYADRLLSDKSIRMDSETAQGTIELMDDNVINLVKELDTEREYQGLHNYVIS</sequence>
<proteinExistence type="predicted"/>
<reference evidence="1 2" key="1">
    <citation type="submission" date="2018-06" db="EMBL/GenBank/DDBJ databases">
        <authorList>
            <consortium name="Pathogen Informatics"/>
            <person name="Doyle S."/>
        </authorList>
    </citation>
    <scope>NUCLEOTIDE SEQUENCE [LARGE SCALE GENOMIC DNA]</scope>
    <source>
        <strain evidence="1 2">NCTC8185</strain>
    </source>
</reference>
<dbReference type="RefSeq" id="WP_017643944.1">
    <property type="nucleotide sequence ID" value="NZ_LBKK01000047.1"/>
</dbReference>
<evidence type="ECO:0000313" key="2">
    <source>
        <dbReference type="Proteomes" id="UP000254076"/>
    </source>
</evidence>
<organism evidence="1 2">
    <name type="scientific">Streptococcus agalactiae</name>
    <dbReference type="NCBI Taxonomy" id="1311"/>
    <lineage>
        <taxon>Bacteria</taxon>
        <taxon>Bacillati</taxon>
        <taxon>Bacillota</taxon>
        <taxon>Bacilli</taxon>
        <taxon>Lactobacillales</taxon>
        <taxon>Streptococcaceae</taxon>
        <taxon>Streptococcus</taxon>
    </lineage>
</organism>
<comment type="caution">
    <text evidence="1">The sequence shown here is derived from an EMBL/GenBank/DDBJ whole genome shotgun (WGS) entry which is preliminary data.</text>
</comment>
<accession>A0A8B4RBT9</accession>
<dbReference type="AlphaFoldDB" id="A0A8B4RBT9"/>
<name>A0A8B4RBT9_STRAG</name>
<dbReference type="Proteomes" id="UP000254076">
    <property type="component" value="Unassembled WGS sequence"/>
</dbReference>
<evidence type="ECO:0000313" key="1">
    <source>
        <dbReference type="EMBL" id="SUN13791.1"/>
    </source>
</evidence>